<dbReference type="Pfam" id="PF01872">
    <property type="entry name" value="RibD_C"/>
    <property type="match status" value="1"/>
</dbReference>
<reference evidence="2 3" key="1">
    <citation type="submission" date="2017-11" db="EMBL/GenBank/DDBJ databases">
        <title>Genomic Encyclopedia of Archaeal and Bacterial Type Strains, Phase II (KMG-II): From Individual Species to Whole Genera.</title>
        <authorList>
            <person name="Goeker M."/>
        </authorList>
    </citation>
    <scope>NUCLEOTIDE SEQUENCE [LARGE SCALE GENOMIC DNA]</scope>
    <source>
        <strain evidence="2 3">DSM 27763</strain>
    </source>
</reference>
<dbReference type="Proteomes" id="UP000230842">
    <property type="component" value="Unassembled WGS sequence"/>
</dbReference>
<dbReference type="GO" id="GO:0009231">
    <property type="term" value="P:riboflavin biosynthetic process"/>
    <property type="evidence" value="ECO:0007669"/>
    <property type="project" value="InterPro"/>
</dbReference>
<dbReference type="AlphaFoldDB" id="A0A0B2B6V5"/>
<dbReference type="SUPFAM" id="SSF53597">
    <property type="entry name" value="Dihydrofolate reductase-like"/>
    <property type="match status" value="1"/>
</dbReference>
<proteinExistence type="predicted"/>
<dbReference type="OrthoDB" id="3471498at2"/>
<dbReference type="RefSeq" id="WP_039363422.1">
    <property type="nucleotide sequence ID" value="NZ_PGEZ01000001.1"/>
</dbReference>
<dbReference type="PANTHER" id="PTHR38011">
    <property type="entry name" value="DIHYDROFOLATE REDUCTASE FAMILY PROTEIN (AFU_ORTHOLOGUE AFUA_8G06820)"/>
    <property type="match status" value="1"/>
</dbReference>
<evidence type="ECO:0000313" key="2">
    <source>
        <dbReference type="EMBL" id="PJJ57726.1"/>
    </source>
</evidence>
<name>A0A0B2B6V5_9ACTN</name>
<dbReference type="InterPro" id="IPR050765">
    <property type="entry name" value="Riboflavin_Biosynth_HTPR"/>
</dbReference>
<gene>
    <name evidence="2" type="ORF">CLV56_1964</name>
</gene>
<organism evidence="2 3">
    <name type="scientific">Mumia flava</name>
    <dbReference type="NCBI Taxonomy" id="1348852"/>
    <lineage>
        <taxon>Bacteria</taxon>
        <taxon>Bacillati</taxon>
        <taxon>Actinomycetota</taxon>
        <taxon>Actinomycetes</taxon>
        <taxon>Propionibacteriales</taxon>
        <taxon>Nocardioidaceae</taxon>
        <taxon>Mumia</taxon>
    </lineage>
</organism>
<evidence type="ECO:0000259" key="1">
    <source>
        <dbReference type="Pfam" id="PF01872"/>
    </source>
</evidence>
<feature type="domain" description="Bacterial bifunctional deaminase-reductase C-terminal" evidence="1">
    <location>
        <begin position="4"/>
        <end position="176"/>
    </location>
</feature>
<protein>
    <submittedName>
        <fullName evidence="2">Dihydrofolate reductase</fullName>
    </submittedName>
</protein>
<accession>A0A0B2B6V5</accession>
<dbReference type="Gene3D" id="3.40.430.10">
    <property type="entry name" value="Dihydrofolate Reductase, subunit A"/>
    <property type="match status" value="1"/>
</dbReference>
<dbReference type="PANTHER" id="PTHR38011:SF11">
    <property type="entry name" value="2,5-DIAMINO-6-RIBOSYLAMINO-4(3H)-PYRIMIDINONE 5'-PHOSPHATE REDUCTASE"/>
    <property type="match status" value="1"/>
</dbReference>
<sequence>MRSLVYLIAVSIDGFIAAPDGGTEMFPQPPEALADYFAEYPEACPAHARDALNVTEPARHFDTVLMGARTHQPALDAGLTSGYPHLEQYVFSHRALPPGENLTVVRGDPVDVVRDLKRRPGRDIWLCGGGDLAAQLVDEIDELHLKVTPVLLGGGVPLFAGGATLPVELRDTRVLGGSVVLARYRRGQ</sequence>
<dbReference type="InterPro" id="IPR024072">
    <property type="entry name" value="DHFR-like_dom_sf"/>
</dbReference>
<keyword evidence="3" id="KW-1185">Reference proteome</keyword>
<comment type="caution">
    <text evidence="2">The sequence shown here is derived from an EMBL/GenBank/DDBJ whole genome shotgun (WGS) entry which is preliminary data.</text>
</comment>
<dbReference type="EMBL" id="PGEZ01000001">
    <property type="protein sequence ID" value="PJJ57726.1"/>
    <property type="molecule type" value="Genomic_DNA"/>
</dbReference>
<dbReference type="GO" id="GO:0008703">
    <property type="term" value="F:5-amino-6-(5-phosphoribosylamino)uracil reductase activity"/>
    <property type="evidence" value="ECO:0007669"/>
    <property type="project" value="InterPro"/>
</dbReference>
<evidence type="ECO:0000313" key="3">
    <source>
        <dbReference type="Proteomes" id="UP000230842"/>
    </source>
</evidence>
<dbReference type="InterPro" id="IPR002734">
    <property type="entry name" value="RibDG_C"/>
</dbReference>